<dbReference type="SMART" id="SM01321">
    <property type="entry name" value="Y1_Tnp"/>
    <property type="match status" value="1"/>
</dbReference>
<dbReference type="Gene3D" id="3.30.70.1290">
    <property type="entry name" value="Transposase IS200-like"/>
    <property type="match status" value="1"/>
</dbReference>
<dbReference type="GO" id="GO:0006313">
    <property type="term" value="P:DNA transposition"/>
    <property type="evidence" value="ECO:0007669"/>
    <property type="project" value="InterPro"/>
</dbReference>
<dbReference type="Pfam" id="PF01797">
    <property type="entry name" value="Y1_Tnp"/>
    <property type="match status" value="1"/>
</dbReference>
<proteinExistence type="predicted"/>
<dbReference type="GO" id="GO:0003677">
    <property type="term" value="F:DNA binding"/>
    <property type="evidence" value="ECO:0007669"/>
    <property type="project" value="InterPro"/>
</dbReference>
<protein>
    <recommendedName>
        <fullName evidence="1">Transposase IS200-like domain-containing protein</fullName>
    </recommendedName>
</protein>
<dbReference type="PANTHER" id="PTHR33360">
    <property type="entry name" value="TRANSPOSASE FOR INSERTION SEQUENCE ELEMENT IS200"/>
    <property type="match status" value="1"/>
</dbReference>
<gene>
    <name evidence="2" type="ORF">S01H1_08101</name>
</gene>
<dbReference type="EMBL" id="BARS01004155">
    <property type="protein sequence ID" value="GAF73869.1"/>
    <property type="molecule type" value="Genomic_DNA"/>
</dbReference>
<dbReference type="NCBIfam" id="NF033573">
    <property type="entry name" value="transpos_IS200"/>
    <property type="match status" value="1"/>
</dbReference>
<evidence type="ECO:0000313" key="2">
    <source>
        <dbReference type="EMBL" id="GAF73869.1"/>
    </source>
</evidence>
<sequence>METRPRNELRGFNERPRLYHVWFSTRRRKRLLAGDVDIQAKQLLKRIAADKGIDLRLCETMVDHIHLLLSANPQELPRQVKLLKGISARRLFQQFPDLKLDADTDHFWQRGFGYRELADDSEGVAWYIRTQKRRLSRYER</sequence>
<feature type="domain" description="Transposase IS200-like" evidence="1">
    <location>
        <begin position="15"/>
        <end position="131"/>
    </location>
</feature>
<dbReference type="PANTHER" id="PTHR33360:SF2">
    <property type="entry name" value="TRANSPOSASE FOR INSERTION SEQUENCE ELEMENT IS200"/>
    <property type="match status" value="1"/>
</dbReference>
<evidence type="ECO:0000259" key="1">
    <source>
        <dbReference type="SMART" id="SM01321"/>
    </source>
</evidence>
<dbReference type="InterPro" id="IPR002686">
    <property type="entry name" value="Transposase_17"/>
</dbReference>
<dbReference type="SUPFAM" id="SSF143422">
    <property type="entry name" value="Transposase IS200-like"/>
    <property type="match status" value="1"/>
</dbReference>
<name>X0RYF8_9ZZZZ</name>
<dbReference type="GO" id="GO:0004803">
    <property type="term" value="F:transposase activity"/>
    <property type="evidence" value="ECO:0007669"/>
    <property type="project" value="InterPro"/>
</dbReference>
<dbReference type="AlphaFoldDB" id="X0RYF8"/>
<organism evidence="2">
    <name type="scientific">marine sediment metagenome</name>
    <dbReference type="NCBI Taxonomy" id="412755"/>
    <lineage>
        <taxon>unclassified sequences</taxon>
        <taxon>metagenomes</taxon>
        <taxon>ecological metagenomes</taxon>
    </lineage>
</organism>
<reference evidence="2" key="1">
    <citation type="journal article" date="2014" name="Front. Microbiol.">
        <title>High frequency of phylogenetically diverse reductive dehalogenase-homologous genes in deep subseafloor sedimentary metagenomes.</title>
        <authorList>
            <person name="Kawai M."/>
            <person name="Futagami T."/>
            <person name="Toyoda A."/>
            <person name="Takaki Y."/>
            <person name="Nishi S."/>
            <person name="Hori S."/>
            <person name="Arai W."/>
            <person name="Tsubouchi T."/>
            <person name="Morono Y."/>
            <person name="Uchiyama I."/>
            <person name="Ito T."/>
            <person name="Fujiyama A."/>
            <person name="Inagaki F."/>
            <person name="Takami H."/>
        </authorList>
    </citation>
    <scope>NUCLEOTIDE SEQUENCE</scope>
    <source>
        <strain evidence="2">Expedition CK06-06</strain>
    </source>
</reference>
<dbReference type="InterPro" id="IPR036515">
    <property type="entry name" value="Transposase_17_sf"/>
</dbReference>
<comment type="caution">
    <text evidence="2">The sequence shown here is derived from an EMBL/GenBank/DDBJ whole genome shotgun (WGS) entry which is preliminary data.</text>
</comment>
<accession>X0RYF8</accession>